<accession>A0A7K4NEN9</accession>
<gene>
    <name evidence="1" type="ORF">HX802_03845</name>
</gene>
<name>A0A7K4NEN9_9ARCH</name>
<organism evidence="1 2">
    <name type="scientific">Marine Group I thaumarchaeote</name>
    <dbReference type="NCBI Taxonomy" id="2511932"/>
    <lineage>
        <taxon>Archaea</taxon>
        <taxon>Nitrososphaerota</taxon>
        <taxon>Marine Group I</taxon>
    </lineage>
</organism>
<dbReference type="Proteomes" id="UP000586694">
    <property type="component" value="Unassembled WGS sequence"/>
</dbReference>
<dbReference type="EMBL" id="JACASU010000041">
    <property type="protein sequence ID" value="NWJ99773.1"/>
    <property type="molecule type" value="Genomic_DNA"/>
</dbReference>
<sequence length="281" mass="32721">MDENVFHVSKATDRERIKEALDWQDKDIGSEQKSRIENHFKLNSEAVKKSDFSKVLQVLVDEFPNMQERIASKRSECEYDKKTDSFDDLDRAGTEMLCGASTTAVWQELTTIVHNSNVYHGVYDNKEGNHRRHPTWKEISHVFIELDDGTIIDPAYGQMYPPEVNINADMRLRIISRDDPEHENYKPEYRSYPFLNTTRKLTEDNNYGKDLPRSEVANIKGDWRKATKNPKDVRVRIGYTSPEEREKIKEALELINSFGPLEAPRVIECEAVEKIKKILEE</sequence>
<comment type="caution">
    <text evidence="1">The sequence shown here is derived from an EMBL/GenBank/DDBJ whole genome shotgun (WGS) entry which is preliminary data.</text>
</comment>
<reference evidence="1 2" key="1">
    <citation type="journal article" date="2019" name="Environ. Microbiol.">
        <title>Genomics insights into ecotype formation of ammonia-oxidizing archaea in the deep ocean.</title>
        <authorList>
            <person name="Wang Y."/>
            <person name="Huang J.M."/>
            <person name="Cui G.J."/>
            <person name="Nunoura T."/>
            <person name="Takaki Y."/>
            <person name="Li W.L."/>
            <person name="Li J."/>
            <person name="Gao Z.M."/>
            <person name="Takai K."/>
            <person name="Zhang A.Q."/>
            <person name="Stepanauskas R."/>
        </authorList>
    </citation>
    <scope>NUCLEOTIDE SEQUENCE [LARGE SCALE GENOMIC DNA]</scope>
    <source>
        <strain evidence="1 2">L19b</strain>
    </source>
</reference>
<evidence type="ECO:0000313" key="1">
    <source>
        <dbReference type="EMBL" id="NWJ99773.1"/>
    </source>
</evidence>
<dbReference type="AlphaFoldDB" id="A0A7K4NEN9"/>
<evidence type="ECO:0000313" key="2">
    <source>
        <dbReference type="Proteomes" id="UP000586694"/>
    </source>
</evidence>
<protein>
    <submittedName>
        <fullName evidence="1">Uncharacterized protein</fullName>
    </submittedName>
</protein>
<proteinExistence type="predicted"/>